<keyword evidence="2" id="KW-1185">Reference proteome</keyword>
<name>A0ABT2ZCB9_9RHOB</name>
<proteinExistence type="predicted"/>
<protein>
    <submittedName>
        <fullName evidence="1">Uncharacterized protein</fullName>
    </submittedName>
</protein>
<reference evidence="1 2" key="1">
    <citation type="submission" date="2022-10" db="EMBL/GenBank/DDBJ databases">
        <title>Defluviimonas sp. nov., isolated from ocean surface water.</title>
        <authorList>
            <person name="He W."/>
            <person name="Wang L."/>
            <person name="Zhang D.-F."/>
        </authorList>
    </citation>
    <scope>NUCLEOTIDE SEQUENCE [LARGE SCALE GENOMIC DNA]</scope>
    <source>
        <strain evidence="1 2">WL0002</strain>
    </source>
</reference>
<organism evidence="1 2">
    <name type="scientific">Albidovulum marisflavi</name>
    <dbReference type="NCBI Taxonomy" id="2984159"/>
    <lineage>
        <taxon>Bacteria</taxon>
        <taxon>Pseudomonadati</taxon>
        <taxon>Pseudomonadota</taxon>
        <taxon>Alphaproteobacteria</taxon>
        <taxon>Rhodobacterales</taxon>
        <taxon>Paracoccaceae</taxon>
        <taxon>Albidovulum</taxon>
    </lineage>
</organism>
<comment type="caution">
    <text evidence="1">The sequence shown here is derived from an EMBL/GenBank/DDBJ whole genome shotgun (WGS) entry which is preliminary data.</text>
</comment>
<evidence type="ECO:0000313" key="1">
    <source>
        <dbReference type="EMBL" id="MCV2868728.1"/>
    </source>
</evidence>
<sequence length="94" mass="10065">MAEDRLHVLCGEGRAFIALAAGLAQAQPAEVDPQGVVEALGPGLVQNLAEIVEVAVDRRDRQAAVLIGKGLGVLQDLRASSRERPWVIIVSKWE</sequence>
<gene>
    <name evidence="1" type="ORF">OEW28_08820</name>
</gene>
<evidence type="ECO:0000313" key="2">
    <source>
        <dbReference type="Proteomes" id="UP001652542"/>
    </source>
</evidence>
<accession>A0ABT2ZCB9</accession>
<dbReference type="Proteomes" id="UP001652542">
    <property type="component" value="Unassembled WGS sequence"/>
</dbReference>
<dbReference type="RefSeq" id="WP_263734322.1">
    <property type="nucleotide sequence ID" value="NZ_JAOWKY010000001.1"/>
</dbReference>
<dbReference type="EMBL" id="JAOWKY010000001">
    <property type="protein sequence ID" value="MCV2868728.1"/>
    <property type="molecule type" value="Genomic_DNA"/>
</dbReference>